<feature type="region of interest" description="Disordered" evidence="1">
    <location>
        <begin position="67"/>
        <end position="94"/>
    </location>
</feature>
<proteinExistence type="predicted"/>
<keyword evidence="2" id="KW-0812">Transmembrane</keyword>
<accession>A0A1C5K3F4</accession>
<dbReference type="EMBL" id="LT607752">
    <property type="protein sequence ID" value="SCG77344.1"/>
    <property type="molecule type" value="Genomic_DNA"/>
</dbReference>
<evidence type="ECO:0000256" key="1">
    <source>
        <dbReference type="SAM" id="MobiDB-lite"/>
    </source>
</evidence>
<name>A0A1C5K3F4_9ACTN</name>
<evidence type="ECO:0000256" key="2">
    <source>
        <dbReference type="SAM" id="Phobius"/>
    </source>
</evidence>
<feature type="compositionally biased region" description="Low complexity" evidence="1">
    <location>
        <begin position="190"/>
        <end position="199"/>
    </location>
</feature>
<feature type="transmembrane region" description="Helical" evidence="2">
    <location>
        <begin position="35"/>
        <end position="57"/>
    </location>
</feature>
<feature type="compositionally biased region" description="Pro residues" evidence="1">
    <location>
        <begin position="170"/>
        <end position="189"/>
    </location>
</feature>
<keyword evidence="4" id="KW-1185">Reference proteome</keyword>
<feature type="transmembrane region" description="Helical" evidence="2">
    <location>
        <begin position="100"/>
        <end position="120"/>
    </location>
</feature>
<feature type="compositionally biased region" description="Low complexity" evidence="1">
    <location>
        <begin position="142"/>
        <end position="169"/>
    </location>
</feature>
<reference evidence="4" key="1">
    <citation type="submission" date="2016-06" db="EMBL/GenBank/DDBJ databases">
        <authorList>
            <person name="Varghese N."/>
            <person name="Submissions Spin"/>
        </authorList>
    </citation>
    <scope>NUCLEOTIDE SEQUENCE [LARGE SCALE GENOMIC DNA]</scope>
    <source>
        <strain evidence="4">DSM 44983</strain>
    </source>
</reference>
<keyword evidence="2" id="KW-0472">Membrane</keyword>
<feature type="region of interest" description="Disordered" evidence="1">
    <location>
        <begin position="121"/>
        <end position="208"/>
    </location>
</feature>
<keyword evidence="2" id="KW-1133">Transmembrane helix</keyword>
<dbReference type="AlphaFoldDB" id="A0A1C5K3F4"/>
<evidence type="ECO:0000313" key="4">
    <source>
        <dbReference type="Proteomes" id="UP000198226"/>
    </source>
</evidence>
<gene>
    <name evidence="3" type="ORF">GA0070623_4228</name>
</gene>
<dbReference type="Proteomes" id="UP000198226">
    <property type="component" value="Chromosome I"/>
</dbReference>
<sequence length="321" mass="33170">MMPMTGPRKAYTLLAVAAVGVAVLAWRMGVDKANALVGLAGAFAASAIGLLSLVSAIDPRSSQAASAALPAGATPPAPDAPAAATGSTPPPRHRWRRWRLPAGIAVLLLVIVGTVALLSWPTDRTPDARNASPTTSVDAASAGPGVTSTPAGPTPTTDPSGATPTGTPATPAPGPDGPTTGPAPNPTARPTPTRGPAGPDWVPPPGAPHWTLHADDAVYFLPKPRLAKGTGAGTLIFQAQHHQLALYDWTDDPTDLSYEGCRNPKAQRYASIDLEQLEPTPVTYCQPDPGDPTVVNYVRIDRNRYQATPPSVDVTVWSVRS</sequence>
<organism evidence="3 4">
    <name type="scientific">Micromonospora rifamycinica</name>
    <dbReference type="NCBI Taxonomy" id="291594"/>
    <lineage>
        <taxon>Bacteria</taxon>
        <taxon>Bacillati</taxon>
        <taxon>Actinomycetota</taxon>
        <taxon>Actinomycetes</taxon>
        <taxon>Micromonosporales</taxon>
        <taxon>Micromonosporaceae</taxon>
        <taxon>Micromonospora</taxon>
    </lineage>
</organism>
<protein>
    <submittedName>
        <fullName evidence="3">Uncharacterized protein</fullName>
    </submittedName>
</protein>
<evidence type="ECO:0000313" key="3">
    <source>
        <dbReference type="EMBL" id="SCG77344.1"/>
    </source>
</evidence>